<accession>A0ABV5ML96</accession>
<dbReference type="Pfam" id="PF00512">
    <property type="entry name" value="HisKA"/>
    <property type="match status" value="1"/>
</dbReference>
<dbReference type="PROSITE" id="PS50109">
    <property type="entry name" value="HIS_KIN"/>
    <property type="match status" value="1"/>
</dbReference>
<keyword evidence="8" id="KW-0812">Transmembrane</keyword>
<dbReference type="Gene3D" id="1.10.287.130">
    <property type="match status" value="1"/>
</dbReference>
<proteinExistence type="predicted"/>
<sequence>MRTPLGPAPEAALVRRARLRLGVGVGLVITALLALAGGISYAVLVRGQEAQISSELAWGAANGTVPGPPACSWVFYFAHGSFLGSNTPPPPGLPVWEDARLVAADGRPHDSRLTRDGTRYYVHTERRGDTVVQVVFDARFQLSDRRHLLYAFTLAALVGLLAAVLTGVLVGRHAVSPLIEALARQRRFVADASHELRTPIAQVHTRAQLLARRGSQERDLVRLVASTRRLGEIVDELLLSARLAADARPAVAPVDLAALATDAVAAESDLAAEGGRTITLTAPGGPLLVAGIESALRRVFSELLANALVHLPPGGLIAVTVARRGDLAEVVVSDTGAGFDPADADRIFDRFHRGAGAGERRHGLGLALVQEVVTGHGGTITARSGPGSGAEFAFRIPLLSMSDDVRTVRPRWLRRADPAPAGRGT</sequence>
<evidence type="ECO:0000313" key="11">
    <source>
        <dbReference type="Proteomes" id="UP001589608"/>
    </source>
</evidence>
<comment type="catalytic activity">
    <reaction evidence="1">
        <text>ATP + protein L-histidine = ADP + protein N-phospho-L-histidine.</text>
        <dbReference type="EC" id="2.7.13.3"/>
    </reaction>
</comment>
<feature type="transmembrane region" description="Helical" evidence="8">
    <location>
        <begin position="148"/>
        <end position="170"/>
    </location>
</feature>
<comment type="subcellular location">
    <subcellularLocation>
        <location evidence="2">Cell membrane</location>
    </subcellularLocation>
</comment>
<dbReference type="SMART" id="SM00388">
    <property type="entry name" value="HisKA"/>
    <property type="match status" value="1"/>
</dbReference>
<dbReference type="CDD" id="cd00075">
    <property type="entry name" value="HATPase"/>
    <property type="match status" value="1"/>
</dbReference>
<dbReference type="Gene3D" id="3.30.565.10">
    <property type="entry name" value="Histidine kinase-like ATPase, C-terminal domain"/>
    <property type="match status" value="1"/>
</dbReference>
<keyword evidence="5" id="KW-0808">Transferase</keyword>
<evidence type="ECO:0000256" key="4">
    <source>
        <dbReference type="ARBA" id="ARBA00022553"/>
    </source>
</evidence>
<gene>
    <name evidence="10" type="ORF">ACFFTR_41715</name>
</gene>
<evidence type="ECO:0000256" key="6">
    <source>
        <dbReference type="ARBA" id="ARBA00022777"/>
    </source>
</evidence>
<evidence type="ECO:0000256" key="2">
    <source>
        <dbReference type="ARBA" id="ARBA00004236"/>
    </source>
</evidence>
<dbReference type="PANTHER" id="PTHR43711:SF1">
    <property type="entry name" value="HISTIDINE KINASE 1"/>
    <property type="match status" value="1"/>
</dbReference>
<evidence type="ECO:0000256" key="7">
    <source>
        <dbReference type="ARBA" id="ARBA00023012"/>
    </source>
</evidence>
<name>A0ABV5ML96_9ACTN</name>
<dbReference type="PRINTS" id="PR00344">
    <property type="entry name" value="BCTRLSENSOR"/>
</dbReference>
<dbReference type="RefSeq" id="WP_223094758.1">
    <property type="nucleotide sequence ID" value="NZ_CP061913.1"/>
</dbReference>
<dbReference type="SUPFAM" id="SSF47384">
    <property type="entry name" value="Homodimeric domain of signal transducing histidine kinase"/>
    <property type="match status" value="1"/>
</dbReference>
<dbReference type="InterPro" id="IPR003594">
    <property type="entry name" value="HATPase_dom"/>
</dbReference>
<feature type="domain" description="Histidine kinase" evidence="9">
    <location>
        <begin position="191"/>
        <end position="400"/>
    </location>
</feature>
<keyword evidence="8" id="KW-0472">Membrane</keyword>
<keyword evidence="7" id="KW-0902">Two-component regulatory system</keyword>
<keyword evidence="6 10" id="KW-0418">Kinase</keyword>
<dbReference type="Proteomes" id="UP001589608">
    <property type="component" value="Unassembled WGS sequence"/>
</dbReference>
<reference evidence="10 11" key="1">
    <citation type="submission" date="2024-09" db="EMBL/GenBank/DDBJ databases">
        <authorList>
            <person name="Sun Q."/>
            <person name="Mori K."/>
        </authorList>
    </citation>
    <scope>NUCLEOTIDE SEQUENCE [LARGE SCALE GENOMIC DNA]</scope>
    <source>
        <strain evidence="10 11">JCM 3307</strain>
    </source>
</reference>
<dbReference type="GO" id="GO:0016301">
    <property type="term" value="F:kinase activity"/>
    <property type="evidence" value="ECO:0007669"/>
    <property type="project" value="UniProtKB-KW"/>
</dbReference>
<dbReference type="EMBL" id="JBHMCA010000067">
    <property type="protein sequence ID" value="MFB9449637.1"/>
    <property type="molecule type" value="Genomic_DNA"/>
</dbReference>
<evidence type="ECO:0000256" key="3">
    <source>
        <dbReference type="ARBA" id="ARBA00012438"/>
    </source>
</evidence>
<evidence type="ECO:0000259" key="9">
    <source>
        <dbReference type="PROSITE" id="PS50109"/>
    </source>
</evidence>
<dbReference type="InterPro" id="IPR003661">
    <property type="entry name" value="HisK_dim/P_dom"/>
</dbReference>
<dbReference type="InterPro" id="IPR004358">
    <property type="entry name" value="Sig_transdc_His_kin-like_C"/>
</dbReference>
<keyword evidence="4" id="KW-0597">Phosphoprotein</keyword>
<organism evidence="10 11">
    <name type="scientific">Dactylosporangium vinaceum</name>
    <dbReference type="NCBI Taxonomy" id="53362"/>
    <lineage>
        <taxon>Bacteria</taxon>
        <taxon>Bacillati</taxon>
        <taxon>Actinomycetota</taxon>
        <taxon>Actinomycetes</taxon>
        <taxon>Micromonosporales</taxon>
        <taxon>Micromonosporaceae</taxon>
        <taxon>Dactylosporangium</taxon>
    </lineage>
</organism>
<dbReference type="InterPro" id="IPR036097">
    <property type="entry name" value="HisK_dim/P_sf"/>
</dbReference>
<evidence type="ECO:0000256" key="5">
    <source>
        <dbReference type="ARBA" id="ARBA00022679"/>
    </source>
</evidence>
<feature type="transmembrane region" description="Helical" evidence="8">
    <location>
        <begin position="20"/>
        <end position="44"/>
    </location>
</feature>
<keyword evidence="11" id="KW-1185">Reference proteome</keyword>
<dbReference type="InterPro" id="IPR050736">
    <property type="entry name" value="Sensor_HK_Regulatory"/>
</dbReference>
<evidence type="ECO:0000313" key="10">
    <source>
        <dbReference type="EMBL" id="MFB9449637.1"/>
    </source>
</evidence>
<evidence type="ECO:0000256" key="8">
    <source>
        <dbReference type="SAM" id="Phobius"/>
    </source>
</evidence>
<dbReference type="InterPro" id="IPR005467">
    <property type="entry name" value="His_kinase_dom"/>
</dbReference>
<dbReference type="SMART" id="SM00387">
    <property type="entry name" value="HATPase_c"/>
    <property type="match status" value="1"/>
</dbReference>
<dbReference type="SUPFAM" id="SSF55874">
    <property type="entry name" value="ATPase domain of HSP90 chaperone/DNA topoisomerase II/histidine kinase"/>
    <property type="match status" value="1"/>
</dbReference>
<comment type="caution">
    <text evidence="10">The sequence shown here is derived from an EMBL/GenBank/DDBJ whole genome shotgun (WGS) entry which is preliminary data.</text>
</comment>
<dbReference type="Pfam" id="PF02518">
    <property type="entry name" value="HATPase_c"/>
    <property type="match status" value="1"/>
</dbReference>
<dbReference type="CDD" id="cd00082">
    <property type="entry name" value="HisKA"/>
    <property type="match status" value="1"/>
</dbReference>
<evidence type="ECO:0000256" key="1">
    <source>
        <dbReference type="ARBA" id="ARBA00000085"/>
    </source>
</evidence>
<keyword evidence="8" id="KW-1133">Transmembrane helix</keyword>
<dbReference type="InterPro" id="IPR036890">
    <property type="entry name" value="HATPase_C_sf"/>
</dbReference>
<dbReference type="PANTHER" id="PTHR43711">
    <property type="entry name" value="TWO-COMPONENT HISTIDINE KINASE"/>
    <property type="match status" value="1"/>
</dbReference>
<protein>
    <recommendedName>
        <fullName evidence="3">histidine kinase</fullName>
        <ecNumber evidence="3">2.7.13.3</ecNumber>
    </recommendedName>
</protein>
<dbReference type="EC" id="2.7.13.3" evidence="3"/>